<reference evidence="10 11" key="1">
    <citation type="submission" date="2023-11" db="EMBL/GenBank/DDBJ databases">
        <title>A Novel Polar Bacteriovorax (B. antarcticus) Isolated from the Biocrust in Antarctica.</title>
        <authorList>
            <person name="Mun W."/>
            <person name="Choi S.Y."/>
            <person name="Mitchell R.J."/>
        </authorList>
    </citation>
    <scope>NUCLEOTIDE SEQUENCE [LARGE SCALE GENOMIC DNA]</scope>
    <source>
        <strain evidence="10 11">PP10</strain>
    </source>
</reference>
<dbReference type="PROSITE" id="PS51892">
    <property type="entry name" value="SUBTILASE"/>
    <property type="match status" value="1"/>
</dbReference>
<dbReference type="InterPro" id="IPR022398">
    <property type="entry name" value="Peptidase_S8_His-AS"/>
</dbReference>
<gene>
    <name evidence="10" type="ORF">SHI21_07040</name>
</gene>
<sequence>MKKMLLGLSTLAMTTGLVAAEAPHVPGEIIVKFKAGQEKNFFKSRALSSLGIKGQREINLSYDKLSVLKVSDDKSLSSTLAALKNNPNIEFAEPNFIYSIDPIKANKDLVKKLQKSPFTDFLAATPDDPDFGKLWGMRNTGSNEPKGKAGVEGADINALKAWDITRGSRAVKIAVIDTGVDYTHPDLKANMWINSKEIPNNGIDDDGNGYIDDVYGYDFANNDSDPMDGNGHGTHCSGTIGAVHNNQTGVSGVMADVSIMAVKFLGDDGSGSLEAAIKAIDYATMMDVDLMSNSWGGGGRSEALLEAIQRASDKGIIFTAAAGNSSSNNDATPSYPASYQTPNMVAVAALTAQNGLASFSSYGKTSVHIAAPGHNILSTVNGGKYDVYSGTSMATPHVSGVLGLLLAKEGRMPHEVMRERLTMTGVPVTALRGKTTTASRIDAYNLLTNTRPERSGPKDNSWKSRSMVIESAHPYVDNANDSQTITVPGAKYIRVKFAKYELEQGYDYVRVADSAGNTVEKVTGTGTNYTTDYVEGDSLTINFVSDRSMSKWGYLIQEIEVQ</sequence>
<accession>A0ABU5VSA7</accession>
<evidence type="ECO:0000256" key="3">
    <source>
        <dbReference type="ARBA" id="ARBA00022801"/>
    </source>
</evidence>
<dbReference type="InterPro" id="IPR023828">
    <property type="entry name" value="Peptidase_S8_Ser-AS"/>
</dbReference>
<dbReference type="PROSITE" id="PS00138">
    <property type="entry name" value="SUBTILASE_SER"/>
    <property type="match status" value="1"/>
</dbReference>
<dbReference type="InterPro" id="IPR000859">
    <property type="entry name" value="CUB_dom"/>
</dbReference>
<feature type="domain" description="CUB" evidence="9">
    <location>
        <begin position="424"/>
        <end position="561"/>
    </location>
</feature>
<dbReference type="Pfam" id="PF00431">
    <property type="entry name" value="CUB"/>
    <property type="match status" value="1"/>
</dbReference>
<evidence type="ECO:0000313" key="11">
    <source>
        <dbReference type="Proteomes" id="UP001302274"/>
    </source>
</evidence>
<dbReference type="PRINTS" id="PR00723">
    <property type="entry name" value="SUBTILISIN"/>
</dbReference>
<evidence type="ECO:0000256" key="1">
    <source>
        <dbReference type="ARBA" id="ARBA00011073"/>
    </source>
</evidence>
<organism evidence="10 11">
    <name type="scientific">Bacteriovorax antarcticus</name>
    <dbReference type="NCBI Taxonomy" id="3088717"/>
    <lineage>
        <taxon>Bacteria</taxon>
        <taxon>Pseudomonadati</taxon>
        <taxon>Bdellovibrionota</taxon>
        <taxon>Bacteriovoracia</taxon>
        <taxon>Bacteriovoracales</taxon>
        <taxon>Bacteriovoracaceae</taxon>
        <taxon>Bacteriovorax</taxon>
    </lineage>
</organism>
<dbReference type="EMBL" id="JAYGJQ010000001">
    <property type="protein sequence ID" value="MEA9355948.1"/>
    <property type="molecule type" value="Genomic_DNA"/>
</dbReference>
<dbReference type="InterPro" id="IPR036852">
    <property type="entry name" value="Peptidase_S8/S53_dom_sf"/>
</dbReference>
<dbReference type="PROSITE" id="PS00137">
    <property type="entry name" value="SUBTILASE_HIS"/>
    <property type="match status" value="1"/>
</dbReference>
<dbReference type="InterPro" id="IPR015500">
    <property type="entry name" value="Peptidase_S8_subtilisin-rel"/>
</dbReference>
<evidence type="ECO:0000256" key="6">
    <source>
        <dbReference type="PROSITE-ProRule" id="PRU01240"/>
    </source>
</evidence>
<dbReference type="Proteomes" id="UP001302274">
    <property type="component" value="Unassembled WGS sequence"/>
</dbReference>
<dbReference type="PROSITE" id="PS00136">
    <property type="entry name" value="SUBTILASE_ASP"/>
    <property type="match status" value="1"/>
</dbReference>
<protein>
    <submittedName>
        <fullName evidence="10">S8 family serine peptidase</fullName>
    </submittedName>
</protein>
<proteinExistence type="inferred from homology"/>
<comment type="similarity">
    <text evidence="1 6 7">Belongs to the peptidase S8 family.</text>
</comment>
<evidence type="ECO:0000259" key="9">
    <source>
        <dbReference type="SMART" id="SM00042"/>
    </source>
</evidence>
<evidence type="ECO:0000256" key="5">
    <source>
        <dbReference type="ARBA" id="ARBA00023157"/>
    </source>
</evidence>
<feature type="chain" id="PRO_5046590790" evidence="8">
    <location>
        <begin position="20"/>
        <end position="562"/>
    </location>
</feature>
<dbReference type="CDD" id="cd07473">
    <property type="entry name" value="Peptidases_S8_Subtilisin_like"/>
    <property type="match status" value="1"/>
</dbReference>
<dbReference type="SMART" id="SM00042">
    <property type="entry name" value="CUB"/>
    <property type="match status" value="1"/>
</dbReference>
<dbReference type="Gene3D" id="2.60.120.290">
    <property type="entry name" value="Spermadhesin, CUB domain"/>
    <property type="match status" value="1"/>
</dbReference>
<feature type="active site" description="Charge relay system" evidence="6">
    <location>
        <position position="392"/>
    </location>
</feature>
<keyword evidence="5" id="KW-1015">Disulfide bond</keyword>
<evidence type="ECO:0000256" key="4">
    <source>
        <dbReference type="ARBA" id="ARBA00022825"/>
    </source>
</evidence>
<evidence type="ECO:0000313" key="10">
    <source>
        <dbReference type="EMBL" id="MEA9355948.1"/>
    </source>
</evidence>
<keyword evidence="4 6" id="KW-0720">Serine protease</keyword>
<keyword evidence="11" id="KW-1185">Reference proteome</keyword>
<dbReference type="PANTHER" id="PTHR43806:SF11">
    <property type="entry name" value="CEREVISIN-RELATED"/>
    <property type="match status" value="1"/>
</dbReference>
<dbReference type="Pfam" id="PF22148">
    <property type="entry name" value="Fervidolysin_NPro-like"/>
    <property type="match status" value="1"/>
</dbReference>
<dbReference type="InterPro" id="IPR023827">
    <property type="entry name" value="Peptidase_S8_Asp-AS"/>
</dbReference>
<dbReference type="InterPro" id="IPR035914">
    <property type="entry name" value="Sperma_CUB_dom_sf"/>
</dbReference>
<name>A0ABU5VSA7_9BACT</name>
<dbReference type="SUPFAM" id="SSF49854">
    <property type="entry name" value="Spermadhesin, CUB domain"/>
    <property type="match status" value="1"/>
</dbReference>
<keyword evidence="8" id="KW-0732">Signal</keyword>
<keyword evidence="3 6" id="KW-0378">Hydrolase</keyword>
<dbReference type="PANTHER" id="PTHR43806">
    <property type="entry name" value="PEPTIDASE S8"/>
    <property type="match status" value="1"/>
</dbReference>
<dbReference type="InterPro" id="IPR050131">
    <property type="entry name" value="Peptidase_S8_subtilisin-like"/>
</dbReference>
<evidence type="ECO:0000256" key="8">
    <source>
        <dbReference type="SAM" id="SignalP"/>
    </source>
</evidence>
<dbReference type="InterPro" id="IPR034204">
    <property type="entry name" value="PfSUB1-like_cat_dom"/>
</dbReference>
<evidence type="ECO:0000256" key="2">
    <source>
        <dbReference type="ARBA" id="ARBA00022670"/>
    </source>
</evidence>
<dbReference type="InterPro" id="IPR000209">
    <property type="entry name" value="Peptidase_S8/S53_dom"/>
</dbReference>
<evidence type="ECO:0000256" key="7">
    <source>
        <dbReference type="RuleBase" id="RU003355"/>
    </source>
</evidence>
<dbReference type="Pfam" id="PF00082">
    <property type="entry name" value="Peptidase_S8"/>
    <property type="match status" value="1"/>
</dbReference>
<dbReference type="Gene3D" id="3.40.50.200">
    <property type="entry name" value="Peptidase S8/S53 domain"/>
    <property type="match status" value="1"/>
</dbReference>
<comment type="caution">
    <text evidence="10">The sequence shown here is derived from an EMBL/GenBank/DDBJ whole genome shotgun (WGS) entry which is preliminary data.</text>
</comment>
<feature type="active site" description="Charge relay system" evidence="6">
    <location>
        <position position="177"/>
    </location>
</feature>
<feature type="active site" description="Charge relay system" evidence="6">
    <location>
        <position position="232"/>
    </location>
</feature>
<keyword evidence="2 6" id="KW-0645">Protease</keyword>
<dbReference type="SUPFAM" id="SSF52743">
    <property type="entry name" value="Subtilisin-like"/>
    <property type="match status" value="1"/>
</dbReference>
<dbReference type="InterPro" id="IPR054399">
    <property type="entry name" value="Fervidolysin-like_N_prodom"/>
</dbReference>
<feature type="signal peptide" evidence="8">
    <location>
        <begin position="1"/>
        <end position="19"/>
    </location>
</feature>
<dbReference type="RefSeq" id="WP_323575591.1">
    <property type="nucleotide sequence ID" value="NZ_JAYGJQ010000001.1"/>
</dbReference>